<accession>A0A0V0RXF6</accession>
<evidence type="ECO:0000313" key="1">
    <source>
        <dbReference type="EMBL" id="KRX19142.1"/>
    </source>
</evidence>
<evidence type="ECO:0000313" key="2">
    <source>
        <dbReference type="Proteomes" id="UP000054630"/>
    </source>
</evidence>
<gene>
    <name evidence="1" type="ORF">T07_13461</name>
</gene>
<dbReference type="AlphaFoldDB" id="A0A0V0RXF6"/>
<comment type="caution">
    <text evidence="1">The sequence shown here is derived from an EMBL/GenBank/DDBJ whole genome shotgun (WGS) entry which is preliminary data.</text>
</comment>
<dbReference type="OrthoDB" id="5935437at2759"/>
<organism evidence="1 2">
    <name type="scientific">Trichinella nelsoni</name>
    <dbReference type="NCBI Taxonomy" id="6336"/>
    <lineage>
        <taxon>Eukaryota</taxon>
        <taxon>Metazoa</taxon>
        <taxon>Ecdysozoa</taxon>
        <taxon>Nematoda</taxon>
        <taxon>Enoplea</taxon>
        <taxon>Dorylaimia</taxon>
        <taxon>Trichinellida</taxon>
        <taxon>Trichinellidae</taxon>
        <taxon>Trichinella</taxon>
    </lineage>
</organism>
<name>A0A0V0RXF6_9BILA</name>
<sequence>MFFNTSSSFNTMRIRALIPRFRSKISWSPNKDISTTKASYSSVKLHAEKKMLMRLMLFHWAQTIITRLCPYSYGFLSLTQSTEPAQNEAILKC</sequence>
<dbReference type="Proteomes" id="UP000054630">
    <property type="component" value="Unassembled WGS sequence"/>
</dbReference>
<protein>
    <submittedName>
        <fullName evidence="1">Uncharacterized protein</fullName>
    </submittedName>
</protein>
<proteinExistence type="predicted"/>
<keyword evidence="2" id="KW-1185">Reference proteome</keyword>
<reference evidence="1 2" key="1">
    <citation type="submission" date="2015-01" db="EMBL/GenBank/DDBJ databases">
        <title>Evolution of Trichinella species and genotypes.</title>
        <authorList>
            <person name="Korhonen P.K."/>
            <person name="Edoardo P."/>
            <person name="Giuseppe L.R."/>
            <person name="Gasser R.B."/>
        </authorList>
    </citation>
    <scope>NUCLEOTIDE SEQUENCE [LARGE SCALE GENOMIC DNA]</scope>
    <source>
        <strain evidence="1">ISS37</strain>
    </source>
</reference>
<dbReference type="EMBL" id="JYDL01000063">
    <property type="protein sequence ID" value="KRX19142.1"/>
    <property type="molecule type" value="Genomic_DNA"/>
</dbReference>